<organism evidence="2">
    <name type="scientific">Phenacoccus solenopsis</name>
    <name type="common">Solenopsis mealybug</name>
    <dbReference type="NCBI Taxonomy" id="483260"/>
    <lineage>
        <taxon>Eukaryota</taxon>
        <taxon>Metazoa</taxon>
        <taxon>Ecdysozoa</taxon>
        <taxon>Arthropoda</taxon>
        <taxon>Hexapoda</taxon>
        <taxon>Insecta</taxon>
        <taxon>Pterygota</taxon>
        <taxon>Neoptera</taxon>
        <taxon>Paraneoptera</taxon>
        <taxon>Hemiptera</taxon>
        <taxon>Sternorrhyncha</taxon>
        <taxon>Coccoidea</taxon>
        <taxon>Pseudococcidae</taxon>
        <taxon>Phenacoccus</taxon>
    </lineage>
</organism>
<dbReference type="CDD" id="cd23992">
    <property type="entry name" value="PBP_GOBP"/>
    <property type="match status" value="1"/>
</dbReference>
<keyword evidence="1" id="KW-0732">Signal</keyword>
<dbReference type="EMBL" id="KT286775">
    <property type="protein sequence ID" value="ALS31062.1"/>
    <property type="molecule type" value="mRNA"/>
</dbReference>
<dbReference type="AlphaFoldDB" id="A0A0U2LIN9"/>
<accession>A0A0U2LIN9</accession>
<dbReference type="SUPFAM" id="SSF47565">
    <property type="entry name" value="Insect pheromone/odorant-binding proteins"/>
    <property type="match status" value="1"/>
</dbReference>
<protein>
    <submittedName>
        <fullName evidence="2">Odorant-binding protein</fullName>
    </submittedName>
</protein>
<dbReference type="Pfam" id="PF01395">
    <property type="entry name" value="PBP_GOBP"/>
    <property type="match status" value="1"/>
</dbReference>
<feature type="chain" id="PRO_5006831064" evidence="1">
    <location>
        <begin position="18"/>
        <end position="132"/>
    </location>
</feature>
<proteinExistence type="evidence at transcript level"/>
<name>A0A0U2LIN9_9HEMI</name>
<dbReference type="InterPro" id="IPR036728">
    <property type="entry name" value="PBP_GOBP_sf"/>
</dbReference>
<evidence type="ECO:0000256" key="1">
    <source>
        <dbReference type="SAM" id="SignalP"/>
    </source>
</evidence>
<dbReference type="InterPro" id="IPR006170">
    <property type="entry name" value="PBP/GOBP"/>
</dbReference>
<dbReference type="GO" id="GO:0005549">
    <property type="term" value="F:odorant binding"/>
    <property type="evidence" value="ECO:0007669"/>
    <property type="project" value="InterPro"/>
</dbReference>
<sequence length="132" mass="15012">MLSFALIVFAFFQLGFAVDKKEIMASCMQQYSVGEEVFKNFLQNGEVPDESNKNQKCLFLCVISKLGMSDESGNMDMPKVKEMMVAKYDKMTPENVIALVEKCAVRSEADPCDKIYQFHKCHMKPYLEVVNG</sequence>
<evidence type="ECO:0000313" key="2">
    <source>
        <dbReference type="EMBL" id="ALS31062.1"/>
    </source>
</evidence>
<reference evidence="2" key="1">
    <citation type="submission" date="2015-07" db="EMBL/GenBank/DDBJ databases">
        <title>Identification and expression pattern of odorant-binding protein gene in Phenacoccus solenopsis Tinsley.</title>
        <authorList>
            <person name="Zhao J."/>
        </authorList>
    </citation>
    <scope>NUCLEOTIDE SEQUENCE</scope>
</reference>
<feature type="signal peptide" evidence="1">
    <location>
        <begin position="1"/>
        <end position="17"/>
    </location>
</feature>
<dbReference type="SMART" id="SM00708">
    <property type="entry name" value="PhBP"/>
    <property type="match status" value="1"/>
</dbReference>
<dbReference type="Gene3D" id="1.10.238.20">
    <property type="entry name" value="Pheromone/general odorant binding protein domain"/>
    <property type="match status" value="1"/>
</dbReference>
<gene>
    <name evidence="2" type="primary">OBP12</name>
</gene>